<dbReference type="Gene3D" id="3.30.1370.160">
    <property type="match status" value="1"/>
</dbReference>
<name>A0A426TJ51_STRSU</name>
<proteinExistence type="predicted"/>
<evidence type="ECO:0000313" key="4">
    <source>
        <dbReference type="Proteomes" id="UP000274117"/>
    </source>
</evidence>
<dbReference type="Pfam" id="PF21278">
    <property type="entry name" value="YlmH_1st"/>
    <property type="match status" value="1"/>
</dbReference>
<dbReference type="InterPro" id="IPR012677">
    <property type="entry name" value="Nucleotide-bd_a/b_plait_sf"/>
</dbReference>
<feature type="domain" description="RNA-binding S4" evidence="2">
    <location>
        <begin position="186"/>
        <end position="243"/>
    </location>
</feature>
<dbReference type="InterPro" id="IPR002942">
    <property type="entry name" value="S4_RNA-bd"/>
</dbReference>
<evidence type="ECO:0000259" key="2">
    <source>
        <dbReference type="SMART" id="SM00363"/>
    </source>
</evidence>
<dbReference type="SUPFAM" id="SSF55174">
    <property type="entry name" value="Alpha-L RNA-binding motif"/>
    <property type="match status" value="1"/>
</dbReference>
<keyword evidence="1" id="KW-0694">RNA-binding</keyword>
<dbReference type="OrthoDB" id="9812787at2"/>
<dbReference type="SMART" id="SM00363">
    <property type="entry name" value="S4"/>
    <property type="match status" value="1"/>
</dbReference>
<organism evidence="3 4">
    <name type="scientific">Streptococcus suis</name>
    <dbReference type="NCBI Taxonomy" id="1307"/>
    <lineage>
        <taxon>Bacteria</taxon>
        <taxon>Bacillati</taxon>
        <taxon>Bacillota</taxon>
        <taxon>Bacilli</taxon>
        <taxon>Lactobacillales</taxon>
        <taxon>Streptococcaceae</taxon>
        <taxon>Streptococcus</taxon>
    </lineage>
</organism>
<dbReference type="RefSeq" id="WP_105110202.1">
    <property type="nucleotide sequence ID" value="NZ_POIG01000054.1"/>
</dbReference>
<evidence type="ECO:0000313" key="3">
    <source>
        <dbReference type="EMBL" id="RRR55463.1"/>
    </source>
</evidence>
<reference evidence="3 4" key="2">
    <citation type="submission" date="2018-12" db="EMBL/GenBank/DDBJ databases">
        <title>Whole-genome sequences of fifteen clinical Streptococcus suis strains isolated from pigs between 2006 and 2018.</title>
        <authorList>
            <person name="Stevens M.J.A."/>
            <person name="Cernela N."/>
            <person name="Spoerry Serrano N."/>
            <person name="Schmitt S."/>
            <person name="Schrenzel J."/>
            <person name="Stephan R."/>
        </authorList>
    </citation>
    <scope>NUCLEOTIDE SEQUENCE [LARGE SCALE GENOMIC DNA]</scope>
    <source>
        <strain evidence="3 4">PP422</strain>
    </source>
</reference>
<comment type="caution">
    <text evidence="3">The sequence shown here is derived from an EMBL/GenBank/DDBJ whole genome shotgun (WGS) entry which is preliminary data.</text>
</comment>
<accession>A0A426TJ51</accession>
<reference evidence="3 4" key="1">
    <citation type="submission" date="2018-11" db="EMBL/GenBank/DDBJ databases">
        <authorList>
            <person name="Stevens M.J."/>
            <person name="Cernela N."/>
            <person name="Spoerry Serrano N."/>
            <person name="Schmitt S."/>
            <person name="Schrenzel J."/>
            <person name="Stephan R."/>
        </authorList>
    </citation>
    <scope>NUCLEOTIDE SEQUENCE [LARGE SCALE GENOMIC DNA]</scope>
    <source>
        <strain evidence="3 4">PP422</strain>
    </source>
</reference>
<dbReference type="GO" id="GO:0003723">
    <property type="term" value="F:RNA binding"/>
    <property type="evidence" value="ECO:0007669"/>
    <property type="project" value="UniProtKB-KW"/>
</dbReference>
<dbReference type="CDD" id="cd00165">
    <property type="entry name" value="S4"/>
    <property type="match status" value="1"/>
</dbReference>
<dbReference type="InterPro" id="IPR036986">
    <property type="entry name" value="S4_RNA-bd_sf"/>
</dbReference>
<dbReference type="Gene3D" id="3.30.70.330">
    <property type="match status" value="1"/>
</dbReference>
<dbReference type="Gene3D" id="3.10.290.10">
    <property type="entry name" value="RNA-binding S4 domain"/>
    <property type="match status" value="1"/>
</dbReference>
<dbReference type="AlphaFoldDB" id="A0A426TJ51"/>
<dbReference type="PROSITE" id="PS50889">
    <property type="entry name" value="S4"/>
    <property type="match status" value="1"/>
</dbReference>
<dbReference type="Pfam" id="PF01479">
    <property type="entry name" value="S4"/>
    <property type="match status" value="1"/>
</dbReference>
<dbReference type="InterPro" id="IPR048443">
    <property type="entry name" value="RqcP2_N"/>
</dbReference>
<dbReference type="Pfam" id="PF17774">
    <property type="entry name" value="YlmH_RBD"/>
    <property type="match status" value="1"/>
</dbReference>
<gene>
    <name evidence="3" type="ORF">EI998_00060</name>
</gene>
<dbReference type="Proteomes" id="UP000274117">
    <property type="component" value="Unassembled WGS sequence"/>
</dbReference>
<evidence type="ECO:0000256" key="1">
    <source>
        <dbReference type="PROSITE-ProRule" id="PRU00182"/>
    </source>
</evidence>
<dbReference type="EMBL" id="RSDO01000001">
    <property type="protein sequence ID" value="RRR55463.1"/>
    <property type="molecule type" value="Genomic_DNA"/>
</dbReference>
<sequence length="263" mass="30381">MKDRQVILQHYQKSEQDFVERIYEMCQFVDRTSIDRLTDFLNPRQVMIIEAIAGKFNLFAHSSGHHLPTEYSRLIISTSDQLPEFADYEISILEVDFNRKFHQLSHSQILGTLLNRLGIQRKFLGDIFINDQEILLFIDEKFSTILLMDVERIAKVPVKWKMRTAESVCLEHHIQVDKRVILASSLRLDKLVAAAFQLSRSAVVKLIESNKVKVDYAEISQVSKTLEIGQLVSVRGFGRFRLVDLLGTSKQGKFKIEIEVTKV</sequence>
<protein>
    <submittedName>
        <fullName evidence="3">DUF1062 domain-containing protein</fullName>
    </submittedName>
</protein>
<dbReference type="InterPro" id="IPR040591">
    <property type="entry name" value="RqcP2_RBD"/>
</dbReference>